<organism evidence="2">
    <name type="scientific">Tanacetum cinerariifolium</name>
    <name type="common">Dalmatian daisy</name>
    <name type="synonym">Chrysanthemum cinerariifolium</name>
    <dbReference type="NCBI Taxonomy" id="118510"/>
    <lineage>
        <taxon>Eukaryota</taxon>
        <taxon>Viridiplantae</taxon>
        <taxon>Streptophyta</taxon>
        <taxon>Embryophyta</taxon>
        <taxon>Tracheophyta</taxon>
        <taxon>Spermatophyta</taxon>
        <taxon>Magnoliopsida</taxon>
        <taxon>eudicotyledons</taxon>
        <taxon>Gunneridae</taxon>
        <taxon>Pentapetalae</taxon>
        <taxon>asterids</taxon>
        <taxon>campanulids</taxon>
        <taxon>Asterales</taxon>
        <taxon>Asteraceae</taxon>
        <taxon>Asteroideae</taxon>
        <taxon>Anthemideae</taxon>
        <taxon>Anthemidinae</taxon>
        <taxon>Tanacetum</taxon>
    </lineage>
</organism>
<dbReference type="EMBL" id="BKCJ010289375">
    <property type="protein sequence ID" value="GEZ52342.1"/>
    <property type="molecule type" value="Genomic_DNA"/>
</dbReference>
<protein>
    <submittedName>
        <fullName evidence="2">Uncharacterized protein</fullName>
    </submittedName>
</protein>
<sequence>MKSREVHAIKEIEKRLNESKIKTQDGMVNEGIALDASMVSEESTDDNTSTEQQYGSSSLGYNVDVKRAWVDKAVFNKENGPGFENQNDVENPYVLNKAKELAPSLHGIDKMGQDESVNHKIISKEELESEIEKRLKEKQRKYMLLYHGFVYGLTQFEEPSKVPLKRIDVNLKRNLEQAQLANYHPKL</sequence>
<dbReference type="AlphaFoldDB" id="A0A699IIY0"/>
<gene>
    <name evidence="2" type="ORF">Tci_524315</name>
</gene>
<evidence type="ECO:0000256" key="1">
    <source>
        <dbReference type="SAM" id="MobiDB-lite"/>
    </source>
</evidence>
<feature type="region of interest" description="Disordered" evidence="1">
    <location>
        <begin position="36"/>
        <end position="57"/>
    </location>
</feature>
<accession>A0A699IIY0</accession>
<feature type="compositionally biased region" description="Polar residues" evidence="1">
    <location>
        <begin position="46"/>
        <end position="57"/>
    </location>
</feature>
<proteinExistence type="predicted"/>
<evidence type="ECO:0000313" key="2">
    <source>
        <dbReference type="EMBL" id="GEZ52342.1"/>
    </source>
</evidence>
<name>A0A699IIY0_TANCI</name>
<reference evidence="2" key="1">
    <citation type="journal article" date="2019" name="Sci. Rep.">
        <title>Draft genome of Tanacetum cinerariifolium, the natural source of mosquito coil.</title>
        <authorList>
            <person name="Yamashiro T."/>
            <person name="Shiraishi A."/>
            <person name="Satake H."/>
            <person name="Nakayama K."/>
        </authorList>
    </citation>
    <scope>NUCLEOTIDE SEQUENCE</scope>
</reference>
<comment type="caution">
    <text evidence="2">The sequence shown here is derived from an EMBL/GenBank/DDBJ whole genome shotgun (WGS) entry which is preliminary data.</text>
</comment>